<proteinExistence type="predicted"/>
<dbReference type="Gene3D" id="1.25.40.10">
    <property type="entry name" value="Tetratricopeptide repeat domain"/>
    <property type="match status" value="1"/>
</dbReference>
<dbReference type="SUPFAM" id="SSF48452">
    <property type="entry name" value="TPR-like"/>
    <property type="match status" value="1"/>
</dbReference>
<sequence>MKKTRLMRLLRLVSFALLLVLSLPQVSWAAYHGMIHDGWGDTMTKGIANIANAQYDEGLVIFGEYIKAFPKEPAGYFFSAAAVKERMQKNNDLGDLDTFFKFADKVMAVCKNMLLQDVGNTVAKVYLGGMYGYLSMVEVKRGNLVSALFKGVDAKKNLEAARKEDPDIPDTYFGLGMLYYFASLKSKKAGGFTGWIISNFITHGKDMSQKGVELTQRAIDMGSVGSDFARGALIWMRLYQKEFAKAKNLAEKMAERFLRDTSSRWVLGRVALIDDDCASARKWFEDIDTIIKKYSTPGTEYPDVDNALKMVRLCELVNEKRWSEVRALKKEINAWLDGKPKVAIEYQEKENLIASWRKQITKYDDTEIKSISLR</sequence>
<name>A0A3B1DAW6_9ZZZZ</name>
<evidence type="ECO:0000313" key="1">
    <source>
        <dbReference type="EMBL" id="VAX25797.1"/>
    </source>
</evidence>
<dbReference type="InterPro" id="IPR011990">
    <property type="entry name" value="TPR-like_helical_dom_sf"/>
</dbReference>
<reference evidence="1" key="1">
    <citation type="submission" date="2018-06" db="EMBL/GenBank/DDBJ databases">
        <authorList>
            <person name="Zhirakovskaya E."/>
        </authorList>
    </citation>
    <scope>NUCLEOTIDE SEQUENCE</scope>
</reference>
<accession>A0A3B1DAW6</accession>
<gene>
    <name evidence="1" type="ORF">MNBD_NITROSPINAE02-1828</name>
</gene>
<organism evidence="1">
    <name type="scientific">hydrothermal vent metagenome</name>
    <dbReference type="NCBI Taxonomy" id="652676"/>
    <lineage>
        <taxon>unclassified sequences</taxon>
        <taxon>metagenomes</taxon>
        <taxon>ecological metagenomes</taxon>
    </lineage>
</organism>
<protein>
    <submittedName>
        <fullName evidence="1">Uncharacterized protein</fullName>
    </submittedName>
</protein>
<dbReference type="AlphaFoldDB" id="A0A3B1DAW6"/>
<dbReference type="EMBL" id="UOGE01000110">
    <property type="protein sequence ID" value="VAX25797.1"/>
    <property type="molecule type" value="Genomic_DNA"/>
</dbReference>